<protein>
    <submittedName>
        <fullName evidence="1">Uncharacterized protein</fullName>
    </submittedName>
</protein>
<organism evidence="1 2">
    <name type="scientific">Solirubrobacter phytolaccae</name>
    <dbReference type="NCBI Taxonomy" id="1404360"/>
    <lineage>
        <taxon>Bacteria</taxon>
        <taxon>Bacillati</taxon>
        <taxon>Actinomycetota</taxon>
        <taxon>Thermoleophilia</taxon>
        <taxon>Solirubrobacterales</taxon>
        <taxon>Solirubrobacteraceae</taxon>
        <taxon>Solirubrobacter</taxon>
    </lineage>
</organism>
<evidence type="ECO:0000313" key="2">
    <source>
        <dbReference type="Proteomes" id="UP001147653"/>
    </source>
</evidence>
<name>A0A9X3SAL0_9ACTN</name>
<dbReference type="AlphaFoldDB" id="A0A9X3SAL0"/>
<dbReference type="EMBL" id="JAPDDP010000061">
    <property type="protein sequence ID" value="MDA0183813.1"/>
    <property type="molecule type" value="Genomic_DNA"/>
</dbReference>
<gene>
    <name evidence="1" type="ORF">OJ997_26140</name>
</gene>
<sequence length="74" mass="7771">METTDTVVLIDHLAPASLAAVATKRFYRGAAITEYKALPAQTDAALGRDGWESVADFALDWALAHAAVPSPATT</sequence>
<accession>A0A9X3SAL0</accession>
<comment type="caution">
    <text evidence="1">The sequence shown here is derived from an EMBL/GenBank/DDBJ whole genome shotgun (WGS) entry which is preliminary data.</text>
</comment>
<reference evidence="1" key="1">
    <citation type="submission" date="2022-10" db="EMBL/GenBank/DDBJ databases">
        <title>The WGS of Solirubrobacter phytolaccae KCTC 29190.</title>
        <authorList>
            <person name="Jiang Z."/>
        </authorList>
    </citation>
    <scope>NUCLEOTIDE SEQUENCE</scope>
    <source>
        <strain evidence="1">KCTC 29190</strain>
    </source>
</reference>
<keyword evidence="2" id="KW-1185">Reference proteome</keyword>
<evidence type="ECO:0000313" key="1">
    <source>
        <dbReference type="EMBL" id="MDA0183813.1"/>
    </source>
</evidence>
<dbReference type="Proteomes" id="UP001147653">
    <property type="component" value="Unassembled WGS sequence"/>
</dbReference>
<proteinExistence type="predicted"/>
<dbReference type="RefSeq" id="WP_270028227.1">
    <property type="nucleotide sequence ID" value="NZ_JAPDDP010000061.1"/>
</dbReference>